<gene>
    <name evidence="1" type="ORF">MM415A03563_0014</name>
</gene>
<name>A0A6M3JKY1_9ZZZZ</name>
<evidence type="ECO:0000313" key="1">
    <source>
        <dbReference type="EMBL" id="QJA70774.1"/>
    </source>
</evidence>
<sequence length="154" mass="17751">MSKLSKHFEGRVDETTAILTERVEQLKLSRHYPDWVVKMLDEQDLTIYNAYTSRNWSDKTKIMLSLRVLETDEAIVEHECKTHGMKLYKPSYDGTKWSKTYELDWGHDSEGEGGYNLTIDILDASAPDGCVVVEKTNTYTSTCYEVKCPGWRGQ</sequence>
<protein>
    <submittedName>
        <fullName evidence="1">Uncharacterized protein</fullName>
    </submittedName>
</protein>
<dbReference type="AlphaFoldDB" id="A0A6M3JKY1"/>
<proteinExistence type="predicted"/>
<accession>A0A6M3JKY1</accession>
<dbReference type="EMBL" id="MT141819">
    <property type="protein sequence ID" value="QJA70774.1"/>
    <property type="molecule type" value="Genomic_DNA"/>
</dbReference>
<reference evidence="1" key="1">
    <citation type="submission" date="2020-03" db="EMBL/GenBank/DDBJ databases">
        <title>The deep terrestrial virosphere.</title>
        <authorList>
            <person name="Holmfeldt K."/>
            <person name="Nilsson E."/>
            <person name="Simone D."/>
            <person name="Lopez-Fernandez M."/>
            <person name="Wu X."/>
            <person name="de Brujin I."/>
            <person name="Lundin D."/>
            <person name="Andersson A."/>
            <person name="Bertilsson S."/>
            <person name="Dopson M."/>
        </authorList>
    </citation>
    <scope>NUCLEOTIDE SEQUENCE</scope>
    <source>
        <strain evidence="1">MM415A03563</strain>
    </source>
</reference>
<organism evidence="1">
    <name type="scientific">viral metagenome</name>
    <dbReference type="NCBI Taxonomy" id="1070528"/>
    <lineage>
        <taxon>unclassified sequences</taxon>
        <taxon>metagenomes</taxon>
        <taxon>organismal metagenomes</taxon>
    </lineage>
</organism>